<dbReference type="GO" id="GO:0044272">
    <property type="term" value="P:sulfur compound biosynthetic process"/>
    <property type="evidence" value="ECO:0007669"/>
    <property type="project" value="UniProtKB-ARBA"/>
</dbReference>
<evidence type="ECO:0000313" key="2">
    <source>
        <dbReference type="EMBL" id="MBX8632570.1"/>
    </source>
</evidence>
<dbReference type="Pfam" id="PF02775">
    <property type="entry name" value="TPP_enzyme_C"/>
    <property type="match status" value="1"/>
</dbReference>
<reference evidence="2" key="1">
    <citation type="submission" date="2021-04" db="EMBL/GenBank/DDBJ databases">
        <title>Genomic insights into ecological role and evolution of a novel Thermoplasmata order Candidatus Sysuiplasmatales.</title>
        <authorList>
            <person name="Yuan Y."/>
        </authorList>
    </citation>
    <scope>NUCLEOTIDE SEQUENCE</scope>
    <source>
        <strain evidence="2">YP2-bin.285</strain>
    </source>
</reference>
<dbReference type="Gene3D" id="3.40.50.1220">
    <property type="entry name" value="TPP-binding domain"/>
    <property type="match status" value="1"/>
</dbReference>
<dbReference type="InterPro" id="IPR029061">
    <property type="entry name" value="THDP-binding"/>
</dbReference>
<sequence length="223" mass="25654">MIYPYRQFLPNEAKTVHINIDPDQMGKIKLVDVALLEDTKRTSTIDRLISEIGKRYDRNFILKNHDETIRWREKLAKKCSDMRKQIMPRIEAKTLQEDVPDETIICVEVENVTEWVARYFISNERRFIFFPRLVAMGTALLSTIGAAFEHPEKRKAAFADDGGFTMLVRDFNTAMKYIIPIATVAINNGVLGMIKFVKEVTGRPQFGTDFHNPDYAITLHAAV</sequence>
<dbReference type="EMBL" id="JAGVSJ010000036">
    <property type="protein sequence ID" value="MBX8632570.1"/>
    <property type="molecule type" value="Genomic_DNA"/>
</dbReference>
<evidence type="ECO:0000259" key="1">
    <source>
        <dbReference type="Pfam" id="PF02775"/>
    </source>
</evidence>
<dbReference type="PANTHER" id="PTHR42981">
    <property type="entry name" value="PYRUVATE DEHYDROGENASE [UBIQUINONE]"/>
    <property type="match status" value="1"/>
</dbReference>
<protein>
    <recommendedName>
        <fullName evidence="1">Thiamine pyrophosphate enzyme TPP-binding domain-containing protein</fullName>
    </recommendedName>
</protein>
<dbReference type="SUPFAM" id="SSF52518">
    <property type="entry name" value="Thiamin diphosphate-binding fold (THDP-binding)"/>
    <property type="match status" value="1"/>
</dbReference>
<comment type="caution">
    <text evidence="2">The sequence shown here is derived from an EMBL/GenBank/DDBJ whole genome shotgun (WGS) entry which is preliminary data.</text>
</comment>
<name>A0A8J7YPM9_9ARCH</name>
<accession>A0A8J7YPM9</accession>
<dbReference type="GO" id="GO:0006082">
    <property type="term" value="P:organic acid metabolic process"/>
    <property type="evidence" value="ECO:0007669"/>
    <property type="project" value="UniProtKB-ARBA"/>
</dbReference>
<evidence type="ECO:0000313" key="3">
    <source>
        <dbReference type="Proteomes" id="UP000716004"/>
    </source>
</evidence>
<dbReference type="GO" id="GO:0003824">
    <property type="term" value="F:catalytic activity"/>
    <property type="evidence" value="ECO:0007669"/>
    <property type="project" value="InterPro"/>
</dbReference>
<proteinExistence type="predicted"/>
<dbReference type="Proteomes" id="UP000716004">
    <property type="component" value="Unassembled WGS sequence"/>
</dbReference>
<organism evidence="2 3">
    <name type="scientific">Candidatus Sysuiplasma superficiale</name>
    <dbReference type="NCBI Taxonomy" id="2823368"/>
    <lineage>
        <taxon>Archaea</taxon>
        <taxon>Methanobacteriati</taxon>
        <taxon>Thermoplasmatota</taxon>
        <taxon>Thermoplasmata</taxon>
        <taxon>Candidatus Sysuiplasmatales</taxon>
        <taxon>Candidatus Sysuiplasmataceae</taxon>
        <taxon>Candidatus Sysuiplasma</taxon>
    </lineage>
</organism>
<dbReference type="InterPro" id="IPR047211">
    <property type="entry name" value="POXB-like"/>
</dbReference>
<dbReference type="SUPFAM" id="SSF52467">
    <property type="entry name" value="DHS-like NAD/FAD-binding domain"/>
    <property type="match status" value="1"/>
</dbReference>
<feature type="domain" description="Thiamine pyrophosphate enzyme TPP-binding" evidence="1">
    <location>
        <begin position="112"/>
        <end position="217"/>
    </location>
</feature>
<dbReference type="InterPro" id="IPR029035">
    <property type="entry name" value="DHS-like_NAD/FAD-binding_dom"/>
</dbReference>
<dbReference type="AlphaFoldDB" id="A0A8J7YPM9"/>
<dbReference type="GO" id="GO:0030976">
    <property type="term" value="F:thiamine pyrophosphate binding"/>
    <property type="evidence" value="ECO:0007669"/>
    <property type="project" value="InterPro"/>
</dbReference>
<dbReference type="PANTHER" id="PTHR42981:SF2">
    <property type="entry name" value="PYRUVATE DEHYDROGENASE [UBIQUINONE]"/>
    <property type="match status" value="1"/>
</dbReference>
<dbReference type="Gene3D" id="3.40.50.970">
    <property type="match status" value="1"/>
</dbReference>
<dbReference type="InterPro" id="IPR011766">
    <property type="entry name" value="TPP_enzyme_TPP-bd"/>
</dbReference>
<gene>
    <name evidence="2" type="ORF">J9259_08685</name>
</gene>